<dbReference type="InterPro" id="IPR041664">
    <property type="entry name" value="AAA_16"/>
</dbReference>
<evidence type="ECO:0000256" key="4">
    <source>
        <dbReference type="ARBA" id="ARBA00023125"/>
    </source>
</evidence>
<dbReference type="GO" id="GO:0003677">
    <property type="term" value="F:DNA binding"/>
    <property type="evidence" value="ECO:0007669"/>
    <property type="project" value="UniProtKB-UniRule"/>
</dbReference>
<dbReference type="SMART" id="SM00862">
    <property type="entry name" value="Trans_reg_C"/>
    <property type="match status" value="1"/>
</dbReference>
<dbReference type="Pfam" id="PF03704">
    <property type="entry name" value="BTAD"/>
    <property type="match status" value="1"/>
</dbReference>
<dbReference type="InterPro" id="IPR005158">
    <property type="entry name" value="BTAD"/>
</dbReference>
<feature type="region of interest" description="Disordered" evidence="7">
    <location>
        <begin position="1"/>
        <end position="64"/>
    </location>
</feature>
<gene>
    <name evidence="9" type="ORF">DEJ51_33190</name>
</gene>
<dbReference type="SUPFAM" id="SSF46894">
    <property type="entry name" value="C-terminal effector domain of the bipartite response regulators"/>
    <property type="match status" value="1"/>
</dbReference>
<name>A0A5P2DT72_STRVZ</name>
<dbReference type="InterPro" id="IPR027417">
    <property type="entry name" value="P-loop_NTPase"/>
</dbReference>
<dbReference type="Proteomes" id="UP000324101">
    <property type="component" value="Chromosome"/>
</dbReference>
<dbReference type="Gene3D" id="1.10.10.10">
    <property type="entry name" value="Winged helix-like DNA-binding domain superfamily/Winged helix DNA-binding domain"/>
    <property type="match status" value="1"/>
</dbReference>
<feature type="DNA-binding region" description="OmpR/PhoB-type" evidence="6">
    <location>
        <begin position="78"/>
        <end position="180"/>
    </location>
</feature>
<dbReference type="EMBL" id="CP029189">
    <property type="protein sequence ID" value="QES58392.1"/>
    <property type="molecule type" value="Genomic_DNA"/>
</dbReference>
<comment type="similarity">
    <text evidence="1">Belongs to the AfsR/DnrI/RedD regulatory family.</text>
</comment>
<dbReference type="InterPro" id="IPR051677">
    <property type="entry name" value="AfsR-DnrI-RedD_regulator"/>
</dbReference>
<sequence length="1218" mass="129609">MDPALGARPCRAGHRTTGRSHHRGRPPTARRGGRRPPRRTGPRRLTPFTGRQEEARVGRAPQEPARCPCGGREVGAGYDVLVMISLKVLGPLRVEVDGREVDAGGRLARMVLVQLLLARGAVVPTERIIERLWPTRVPSSAQSSLHAYIARLRRTLEPGRAPRTPARLLVSAPYGYALAVEQDAVDAWAFESRVAACSDAGLAARLAADGLAGALAAWGGQPYAEFSDEPWTAGERARLEEVHRSARERLAAARLGCGQAAQALADAGALTREQPLHEEGWRLLALALWARDRQGDALAALRRARHVLDEELGVEPGPALLELEQALLHQRLEPLHRATGAPAPAAAPAGVANTVVAARRPAPAAAPAAARGGGTPTLLAADRLLGRDVELAGLAAAADRARDGRAQVVVVSGEAGIGKSSLLDAAVRQLPEQGWLVGSGHCPETDGAPPGRAWFDMLPELAEAAPPGPYAGELAPLLAPGTEGDSGQPDGSPARRFRLHRALLGWLRDTALRQPLAIVLDDLHRGDQESIELFLLCAEQLRDVPLLLVGSYRTGEGELTGALARLAACSPVRMALGGLSDVQAKELLRRGTAGMSEHAAAALAERAGGNPFYLRESSLLLAGEGEQRALARVPQGVQDVLRRRLALLAPTVTAGLRLAAVAGREAAVALLVRASDGDAEQLLDALDAGVTAGLLTEPRPGTVRFTHALVRDTLEGDLTRLRLARMHSRLGRALIALGSDDVATTAHHLLRAAPVVTSDAGPAVHHARLAGEQAVRRYAPQNAEVLLTAALGLLADHPAAFADQDPAELRVMLLGQLVDCRIRMGAVVPAREAQEQAVRVARGEGRADLLTAAYTTWTEPTPWRVRAYAASDPEAVEELGRLLEGPGPTDRQRCLLLDQLADALDDTDPRAVAVSRQAVELARTLDEPRLRGLTLASMLRRVDCELEPGTYLELHRELGLVAESQDSPEYSWMTAYIAARIAAARNDPAAMERCLVRGDEIARTYELQGALAVAQLRRPLLAMAQGRFDDAERDLGTAVAELRARGAVDLSGLAALAVGCIRLQQGRITEVLPVLLAVWEQYQPLNEAITALALHAAGRPDTAREVFARRVPIRRDFCFSILAALRGRAAITLGDRAAAAGVYEELLPLRGLAGSASSLSLVFRPVAQTLGELAQFLECPEQAREHYLEAARVAAAWDSPHWAGAARSGLAALPPAPA</sequence>
<keyword evidence="5" id="KW-0804">Transcription</keyword>
<feature type="domain" description="OmpR/PhoB-type" evidence="8">
    <location>
        <begin position="78"/>
        <end position="180"/>
    </location>
</feature>
<dbReference type="InterPro" id="IPR036388">
    <property type="entry name" value="WH-like_DNA-bd_sf"/>
</dbReference>
<dbReference type="InterPro" id="IPR011990">
    <property type="entry name" value="TPR-like_helical_dom_sf"/>
</dbReference>
<evidence type="ECO:0000256" key="3">
    <source>
        <dbReference type="ARBA" id="ARBA00023015"/>
    </source>
</evidence>
<dbReference type="Pfam" id="PF13191">
    <property type="entry name" value="AAA_16"/>
    <property type="match status" value="1"/>
</dbReference>
<keyword evidence="3" id="KW-0805">Transcription regulation</keyword>
<dbReference type="SUPFAM" id="SSF48452">
    <property type="entry name" value="TPR-like"/>
    <property type="match status" value="1"/>
</dbReference>
<feature type="compositionally biased region" description="Basic residues" evidence="7">
    <location>
        <begin position="11"/>
        <end position="25"/>
    </location>
</feature>
<dbReference type="OrthoDB" id="134712at2"/>
<dbReference type="Pfam" id="PF00486">
    <property type="entry name" value="Trans_reg_C"/>
    <property type="match status" value="1"/>
</dbReference>
<dbReference type="InterPro" id="IPR001867">
    <property type="entry name" value="OmpR/PhoB-type_DNA-bd"/>
</dbReference>
<dbReference type="PROSITE" id="PS51755">
    <property type="entry name" value="OMPR_PHOB"/>
    <property type="match status" value="1"/>
</dbReference>
<accession>A0A5P2DT72</accession>
<keyword evidence="4 6" id="KW-0238">DNA-binding</keyword>
<evidence type="ECO:0000313" key="9">
    <source>
        <dbReference type="EMBL" id="QES58392.1"/>
    </source>
</evidence>
<dbReference type="AlphaFoldDB" id="A0A5P2DT72"/>
<proteinExistence type="inferred from homology"/>
<dbReference type="InterPro" id="IPR016032">
    <property type="entry name" value="Sig_transdc_resp-reg_C-effctor"/>
</dbReference>
<dbReference type="GO" id="GO:0000160">
    <property type="term" value="P:phosphorelay signal transduction system"/>
    <property type="evidence" value="ECO:0007669"/>
    <property type="project" value="UniProtKB-KW"/>
</dbReference>
<organism evidence="9 10">
    <name type="scientific">Streptomyces venezuelae</name>
    <dbReference type="NCBI Taxonomy" id="54571"/>
    <lineage>
        <taxon>Bacteria</taxon>
        <taxon>Bacillati</taxon>
        <taxon>Actinomycetota</taxon>
        <taxon>Actinomycetes</taxon>
        <taxon>Kitasatosporales</taxon>
        <taxon>Streptomycetaceae</taxon>
        <taxon>Streptomyces</taxon>
    </lineage>
</organism>
<evidence type="ECO:0000256" key="5">
    <source>
        <dbReference type="ARBA" id="ARBA00023163"/>
    </source>
</evidence>
<evidence type="ECO:0000256" key="7">
    <source>
        <dbReference type="SAM" id="MobiDB-lite"/>
    </source>
</evidence>
<reference evidence="9 10" key="1">
    <citation type="submission" date="2018-05" db="EMBL/GenBank/DDBJ databases">
        <title>Streptomyces venezuelae.</title>
        <authorList>
            <person name="Kim W."/>
            <person name="Lee N."/>
            <person name="Cho B.-K."/>
        </authorList>
    </citation>
    <scope>NUCLEOTIDE SEQUENCE [LARGE SCALE GENOMIC DNA]</scope>
    <source>
        <strain evidence="9 10">ATCC 21018</strain>
    </source>
</reference>
<dbReference type="GO" id="GO:0006355">
    <property type="term" value="P:regulation of DNA-templated transcription"/>
    <property type="evidence" value="ECO:0007669"/>
    <property type="project" value="InterPro"/>
</dbReference>
<evidence type="ECO:0000259" key="8">
    <source>
        <dbReference type="PROSITE" id="PS51755"/>
    </source>
</evidence>
<evidence type="ECO:0000256" key="6">
    <source>
        <dbReference type="PROSITE-ProRule" id="PRU01091"/>
    </source>
</evidence>
<evidence type="ECO:0000313" key="10">
    <source>
        <dbReference type="Proteomes" id="UP000324101"/>
    </source>
</evidence>
<dbReference type="SUPFAM" id="SSF52540">
    <property type="entry name" value="P-loop containing nucleoside triphosphate hydrolases"/>
    <property type="match status" value="1"/>
</dbReference>
<evidence type="ECO:0000256" key="1">
    <source>
        <dbReference type="ARBA" id="ARBA00005820"/>
    </source>
</evidence>
<dbReference type="PANTHER" id="PTHR35807">
    <property type="entry name" value="TRANSCRIPTIONAL REGULATOR REDD-RELATED"/>
    <property type="match status" value="1"/>
</dbReference>
<dbReference type="SMART" id="SM01043">
    <property type="entry name" value="BTAD"/>
    <property type="match status" value="1"/>
</dbReference>
<dbReference type="PANTHER" id="PTHR35807:SF1">
    <property type="entry name" value="TRANSCRIPTIONAL REGULATOR REDD"/>
    <property type="match status" value="1"/>
</dbReference>
<protein>
    <recommendedName>
        <fullName evidence="8">OmpR/PhoB-type domain-containing protein</fullName>
    </recommendedName>
</protein>
<keyword evidence="2" id="KW-0902">Two-component regulatory system</keyword>
<dbReference type="Gene3D" id="1.25.40.10">
    <property type="entry name" value="Tetratricopeptide repeat domain"/>
    <property type="match status" value="2"/>
</dbReference>
<evidence type="ECO:0000256" key="2">
    <source>
        <dbReference type="ARBA" id="ARBA00023012"/>
    </source>
</evidence>
<feature type="compositionally biased region" description="Basic residues" evidence="7">
    <location>
        <begin position="31"/>
        <end position="42"/>
    </location>
</feature>